<dbReference type="SUPFAM" id="SSF48498">
    <property type="entry name" value="Tetracyclin repressor-like, C-terminal domain"/>
    <property type="match status" value="1"/>
</dbReference>
<dbReference type="Pfam" id="PF17926">
    <property type="entry name" value="TetR_C_21"/>
    <property type="match status" value="1"/>
</dbReference>
<dbReference type="PANTHER" id="PTHR30328:SF54">
    <property type="entry name" value="HTH-TYPE TRANSCRIPTIONAL REPRESSOR SCO4008"/>
    <property type="match status" value="1"/>
</dbReference>
<proteinExistence type="predicted"/>
<evidence type="ECO:0000256" key="2">
    <source>
        <dbReference type="PROSITE-ProRule" id="PRU00335"/>
    </source>
</evidence>
<dbReference type="AlphaFoldDB" id="A0A370ATD9"/>
<gene>
    <name evidence="4" type="ORF">DVH02_33760</name>
</gene>
<dbReference type="InterPro" id="IPR036271">
    <property type="entry name" value="Tet_transcr_reg_TetR-rel_C_sf"/>
</dbReference>
<evidence type="ECO:0000259" key="3">
    <source>
        <dbReference type="PROSITE" id="PS50977"/>
    </source>
</evidence>
<dbReference type="EMBL" id="QQNA01000415">
    <property type="protein sequence ID" value="RDG30943.1"/>
    <property type="molecule type" value="Genomic_DNA"/>
</dbReference>
<name>A0A370ATD9_9ACTN</name>
<dbReference type="InterPro" id="IPR001647">
    <property type="entry name" value="HTH_TetR"/>
</dbReference>
<dbReference type="Gene3D" id="1.10.357.10">
    <property type="entry name" value="Tetracycline Repressor, domain 2"/>
    <property type="match status" value="1"/>
</dbReference>
<evidence type="ECO:0000313" key="4">
    <source>
        <dbReference type="EMBL" id="RDG30943.1"/>
    </source>
</evidence>
<dbReference type="PANTHER" id="PTHR30328">
    <property type="entry name" value="TRANSCRIPTIONAL REPRESSOR"/>
    <property type="match status" value="1"/>
</dbReference>
<dbReference type="RefSeq" id="WP_114627644.1">
    <property type="nucleotide sequence ID" value="NZ_QQNA01000415.1"/>
</dbReference>
<dbReference type="InterPro" id="IPR050109">
    <property type="entry name" value="HTH-type_TetR-like_transc_reg"/>
</dbReference>
<dbReference type="SUPFAM" id="SSF46689">
    <property type="entry name" value="Homeodomain-like"/>
    <property type="match status" value="1"/>
</dbReference>
<evidence type="ECO:0000313" key="5">
    <source>
        <dbReference type="Proteomes" id="UP000253741"/>
    </source>
</evidence>
<dbReference type="GO" id="GO:0006355">
    <property type="term" value="P:regulation of DNA-templated transcription"/>
    <property type="evidence" value="ECO:0007669"/>
    <property type="project" value="UniProtKB-ARBA"/>
</dbReference>
<dbReference type="PRINTS" id="PR00455">
    <property type="entry name" value="HTHTETR"/>
</dbReference>
<feature type="domain" description="HTH tetR-type" evidence="3">
    <location>
        <begin position="7"/>
        <end position="67"/>
    </location>
</feature>
<reference evidence="4 5" key="1">
    <citation type="submission" date="2018-07" db="EMBL/GenBank/DDBJ databases">
        <title>Streptomyces species from bats.</title>
        <authorList>
            <person name="Dunlap C."/>
        </authorList>
    </citation>
    <scope>NUCLEOTIDE SEQUENCE [LARGE SCALE GENOMIC DNA]</scope>
    <source>
        <strain evidence="4 5">AC230</strain>
    </source>
</reference>
<dbReference type="OrthoDB" id="4726108at2"/>
<evidence type="ECO:0000256" key="1">
    <source>
        <dbReference type="ARBA" id="ARBA00023125"/>
    </source>
</evidence>
<comment type="caution">
    <text evidence="4">The sequence shown here is derived from an EMBL/GenBank/DDBJ whole genome shotgun (WGS) entry which is preliminary data.</text>
</comment>
<keyword evidence="5" id="KW-1185">Reference proteome</keyword>
<organism evidence="4 5">
    <name type="scientific">Streptomyces corynorhini</name>
    <dbReference type="NCBI Taxonomy" id="2282652"/>
    <lineage>
        <taxon>Bacteria</taxon>
        <taxon>Bacillati</taxon>
        <taxon>Actinomycetota</taxon>
        <taxon>Actinomycetes</taxon>
        <taxon>Kitasatosporales</taxon>
        <taxon>Streptomycetaceae</taxon>
        <taxon>Streptomyces</taxon>
    </lineage>
</organism>
<protein>
    <submittedName>
        <fullName evidence="4">TetR/AcrR family transcriptional regulator</fullName>
    </submittedName>
</protein>
<dbReference type="InterPro" id="IPR009057">
    <property type="entry name" value="Homeodomain-like_sf"/>
</dbReference>
<dbReference type="Pfam" id="PF00440">
    <property type="entry name" value="TetR_N"/>
    <property type="match status" value="1"/>
</dbReference>
<feature type="DNA-binding region" description="H-T-H motif" evidence="2">
    <location>
        <begin position="30"/>
        <end position="49"/>
    </location>
</feature>
<dbReference type="PROSITE" id="PS50977">
    <property type="entry name" value="HTH_TETR_2"/>
    <property type="match status" value="1"/>
</dbReference>
<sequence length="216" mass="22493">MRVYDAESTRRRLLAAATADFAAHGIAGARVDRIATGAGVNKAQLYAYFGDKLGLFDAVFRMHADAVVDATPFTADDLPRYAVGLYDAALARPELVRLAAWARLERVTPGDATTGDAKPGTATTGTAATRTAAVGRKVEAIAGAQRAGLLTGAMAPRDVLTLVIAMALAWSAAGLSDAASPDDPSADHERRREALFEAVSGAFRVARPSARPAGQD</sequence>
<dbReference type="Proteomes" id="UP000253741">
    <property type="component" value="Unassembled WGS sequence"/>
</dbReference>
<dbReference type="GO" id="GO:0003677">
    <property type="term" value="F:DNA binding"/>
    <property type="evidence" value="ECO:0007669"/>
    <property type="project" value="UniProtKB-UniRule"/>
</dbReference>
<keyword evidence="1 2" id="KW-0238">DNA-binding</keyword>
<accession>A0A370ATD9</accession>
<dbReference type="InterPro" id="IPR041467">
    <property type="entry name" value="Sco4008_C"/>
</dbReference>